<reference evidence="1 2" key="1">
    <citation type="submission" date="2021-06" db="EMBL/GenBank/DDBJ databases">
        <title>Genome sequence of Babesia caballi.</title>
        <authorList>
            <person name="Yamagishi J."/>
            <person name="Kidaka T."/>
            <person name="Ochi A."/>
        </authorList>
    </citation>
    <scope>NUCLEOTIDE SEQUENCE [LARGE SCALE GENOMIC DNA]</scope>
    <source>
        <strain evidence="1">USDA-D6B2</strain>
    </source>
</reference>
<evidence type="ECO:0000313" key="1">
    <source>
        <dbReference type="EMBL" id="GIX62463.1"/>
    </source>
</evidence>
<gene>
    <name evidence="1" type="ORF">BcabD6B2_18980</name>
</gene>
<proteinExistence type="predicted"/>
<accession>A0AAV4LRQ2</accession>
<dbReference type="Proteomes" id="UP001497744">
    <property type="component" value="Unassembled WGS sequence"/>
</dbReference>
<dbReference type="GeneID" id="94193944"/>
<dbReference type="RefSeq" id="XP_067714532.1">
    <property type="nucleotide sequence ID" value="XM_067858431.1"/>
</dbReference>
<keyword evidence="2" id="KW-1185">Reference proteome</keyword>
<comment type="caution">
    <text evidence="1">The sequence shown here is derived from an EMBL/GenBank/DDBJ whole genome shotgun (WGS) entry which is preliminary data.</text>
</comment>
<dbReference type="EMBL" id="BPLF01000002">
    <property type="protein sequence ID" value="GIX62463.1"/>
    <property type="molecule type" value="Genomic_DNA"/>
</dbReference>
<name>A0AAV4LRQ2_BABCB</name>
<dbReference type="AlphaFoldDB" id="A0AAV4LRQ2"/>
<evidence type="ECO:0000313" key="2">
    <source>
        <dbReference type="Proteomes" id="UP001497744"/>
    </source>
</evidence>
<protein>
    <submittedName>
        <fullName evidence="1">Uncharacterized protein</fullName>
    </submittedName>
</protein>
<organism evidence="1 2">
    <name type="scientific">Babesia caballi</name>
    <dbReference type="NCBI Taxonomy" id="5871"/>
    <lineage>
        <taxon>Eukaryota</taxon>
        <taxon>Sar</taxon>
        <taxon>Alveolata</taxon>
        <taxon>Apicomplexa</taxon>
        <taxon>Aconoidasida</taxon>
        <taxon>Piroplasmida</taxon>
        <taxon>Babesiidae</taxon>
        <taxon>Babesia</taxon>
    </lineage>
</organism>
<sequence>MWITNTMNPQKALEEADDEVQHGVADLMLCHVSWQNAAAGDFTAGIIPNELLQSVGQLGNETTGTGDIQSLNNLFNILTKPGDQNLEQTQEVP</sequence>